<proteinExistence type="predicted"/>
<dbReference type="EMBL" id="KZ301993">
    <property type="protein sequence ID" value="PFH51054.1"/>
    <property type="molecule type" value="Genomic_DNA"/>
</dbReference>
<organism evidence="1 2">
    <name type="scientific">Amanita thiersii Skay4041</name>
    <dbReference type="NCBI Taxonomy" id="703135"/>
    <lineage>
        <taxon>Eukaryota</taxon>
        <taxon>Fungi</taxon>
        <taxon>Dikarya</taxon>
        <taxon>Basidiomycota</taxon>
        <taxon>Agaricomycotina</taxon>
        <taxon>Agaricomycetes</taxon>
        <taxon>Agaricomycetidae</taxon>
        <taxon>Agaricales</taxon>
        <taxon>Pluteineae</taxon>
        <taxon>Amanitaceae</taxon>
        <taxon>Amanita</taxon>
    </lineage>
</organism>
<sequence>MTSRVVRLHSPPNIAAVFPFSSPLLTQLHSSPTWQLKAYLTLRVPFTWSLEQPQILSANNHLKRGQLFLLLLH</sequence>
<protein>
    <submittedName>
        <fullName evidence="1">Uncharacterized protein</fullName>
    </submittedName>
</protein>
<name>A0A2A9NP05_9AGAR</name>
<accession>A0A2A9NP05</accession>
<evidence type="ECO:0000313" key="2">
    <source>
        <dbReference type="Proteomes" id="UP000242287"/>
    </source>
</evidence>
<dbReference type="AlphaFoldDB" id="A0A2A9NP05"/>
<dbReference type="Proteomes" id="UP000242287">
    <property type="component" value="Unassembled WGS sequence"/>
</dbReference>
<evidence type="ECO:0000313" key="1">
    <source>
        <dbReference type="EMBL" id="PFH51054.1"/>
    </source>
</evidence>
<reference evidence="1 2" key="1">
    <citation type="submission" date="2014-02" db="EMBL/GenBank/DDBJ databases">
        <title>Transposable element dynamics among asymbiotic and ectomycorrhizal Amanita fungi.</title>
        <authorList>
            <consortium name="DOE Joint Genome Institute"/>
            <person name="Hess J."/>
            <person name="Skrede I."/>
            <person name="Wolfe B."/>
            <person name="LaButti K."/>
            <person name="Ohm R.A."/>
            <person name="Grigoriev I.V."/>
            <person name="Pringle A."/>
        </authorList>
    </citation>
    <scope>NUCLEOTIDE SEQUENCE [LARGE SCALE GENOMIC DNA]</scope>
    <source>
        <strain evidence="1 2">SKay4041</strain>
    </source>
</reference>
<keyword evidence="2" id="KW-1185">Reference proteome</keyword>
<gene>
    <name evidence="1" type="ORF">AMATHDRAFT_60091</name>
</gene>